<dbReference type="UniPathway" id="UPA00134">
    <property type="reaction ID" value="UER00194"/>
</dbReference>
<keyword evidence="2 7" id="KW-0436">Ligase</keyword>
<evidence type="ECO:0000256" key="4">
    <source>
        <dbReference type="ARBA" id="ARBA00022741"/>
    </source>
</evidence>
<dbReference type="SUPFAM" id="SSF55681">
    <property type="entry name" value="Class II aaRS and biotin synthetases"/>
    <property type="match status" value="1"/>
</dbReference>
<evidence type="ECO:0000313" key="10">
    <source>
        <dbReference type="EMBL" id="MBB5217868.1"/>
    </source>
</evidence>
<accession>A0A840SCH2</accession>
<keyword evidence="4 7" id="KW-0547">Nucleotide-binding</keyword>
<comment type="pathway">
    <text evidence="7">Amino-acid biosynthesis; L-asparagine biosynthesis; L-asparagine from L-aspartate (ammonia route): step 1/1.</text>
</comment>
<protein>
    <recommendedName>
        <fullName evidence="7 8">Aspartate--ammonia ligase</fullName>
        <ecNumber evidence="7 8">6.3.1.1</ecNumber>
    </recommendedName>
    <alternativeName>
        <fullName evidence="7">Asparagine synthetase A</fullName>
    </alternativeName>
</protein>
<keyword evidence="3 7" id="KW-0028">Amino-acid biosynthesis</keyword>
<keyword evidence="1 7" id="KW-0963">Cytoplasm</keyword>
<dbReference type="KEGG" id="trc:DYE49_08045"/>
<dbReference type="GO" id="GO:0070981">
    <property type="term" value="P:L-asparagine biosynthetic process"/>
    <property type="evidence" value="ECO:0007669"/>
    <property type="project" value="UniProtKB-UniRule"/>
</dbReference>
<evidence type="ECO:0000313" key="13">
    <source>
        <dbReference type="Proteomes" id="UP000593591"/>
    </source>
</evidence>
<reference evidence="11 13" key="1">
    <citation type="submission" date="2018-08" db="EMBL/GenBank/DDBJ databases">
        <title>The first complete genome of Treponema rectale (CHPAT), a commensal spirochete of the bovine rectum.</title>
        <authorList>
            <person name="Staton G.J."/>
            <person name="Clegg S.R."/>
            <person name="Carter S.D."/>
            <person name="Radford A.D."/>
            <person name="Darby A."/>
            <person name="Hall N."/>
            <person name="Birtles R.J."/>
            <person name="Evans N.J."/>
        </authorList>
    </citation>
    <scope>NUCLEOTIDE SEQUENCE [LARGE SCALE GENOMIC DNA]</scope>
    <source>
        <strain evidence="11 13">CHPA</strain>
    </source>
</reference>
<dbReference type="NCBIfam" id="TIGR00669">
    <property type="entry name" value="asnA"/>
    <property type="match status" value="1"/>
</dbReference>
<evidence type="ECO:0000313" key="11">
    <source>
        <dbReference type="EMBL" id="QOS40408.1"/>
    </source>
</evidence>
<evidence type="ECO:0000256" key="6">
    <source>
        <dbReference type="ARBA" id="ARBA00022888"/>
    </source>
</evidence>
<dbReference type="EMBL" id="JACHFR010000001">
    <property type="protein sequence ID" value="MBB5217868.1"/>
    <property type="molecule type" value="Genomic_DNA"/>
</dbReference>
<evidence type="ECO:0000256" key="5">
    <source>
        <dbReference type="ARBA" id="ARBA00022840"/>
    </source>
</evidence>
<dbReference type="PROSITE" id="PS50862">
    <property type="entry name" value="AA_TRNA_LIGASE_II"/>
    <property type="match status" value="1"/>
</dbReference>
<keyword evidence="6 7" id="KW-0061">Asparagine biosynthesis</keyword>
<dbReference type="InterPro" id="IPR004618">
    <property type="entry name" value="AsnA"/>
</dbReference>
<name>A0A840SCH2_9SPIR</name>
<dbReference type="EC" id="6.3.1.1" evidence="7 8"/>
<feature type="domain" description="Aminoacyl-transfer RNA synthetases class-II family profile" evidence="9">
    <location>
        <begin position="101"/>
        <end position="330"/>
    </location>
</feature>
<dbReference type="InterPro" id="IPR045864">
    <property type="entry name" value="aa-tRNA-synth_II/BPL/LPL"/>
</dbReference>
<dbReference type="EMBL" id="CP031517">
    <property type="protein sequence ID" value="QOS40408.1"/>
    <property type="molecule type" value="Genomic_DNA"/>
</dbReference>
<dbReference type="GO" id="GO:0005829">
    <property type="term" value="C:cytosol"/>
    <property type="evidence" value="ECO:0007669"/>
    <property type="project" value="TreeGrafter"/>
</dbReference>
<gene>
    <name evidence="7" type="primary">asnA</name>
    <name evidence="11" type="ORF">DYE49_08045</name>
    <name evidence="10" type="ORF">HNP77_000212</name>
</gene>
<comment type="subcellular location">
    <subcellularLocation>
        <location evidence="7">Cytoplasm</location>
    </subcellularLocation>
</comment>
<dbReference type="PIRSF" id="PIRSF001555">
    <property type="entry name" value="Asp_ammon_ligase"/>
    <property type="match status" value="1"/>
</dbReference>
<organism evidence="10 12">
    <name type="scientific">Treponema rectale</name>
    <dbReference type="NCBI Taxonomy" id="744512"/>
    <lineage>
        <taxon>Bacteria</taxon>
        <taxon>Pseudomonadati</taxon>
        <taxon>Spirochaetota</taxon>
        <taxon>Spirochaetia</taxon>
        <taxon>Spirochaetales</taxon>
        <taxon>Treponemataceae</taxon>
        <taxon>Treponema</taxon>
    </lineage>
</organism>
<evidence type="ECO:0000256" key="2">
    <source>
        <dbReference type="ARBA" id="ARBA00022598"/>
    </source>
</evidence>
<sequence>MSRLYIPENYRPILNVKETEKAIILIKDFFQLSLSTELNLTRVTAPLFVKSGEGINDDLNGVERAVKFPVKDLGDTQMEIVHSLAKWKRLKVTELGLGKGFGIYTDMNAIRADEELDNLHSLYVDQWDWCLHMDDNDRTIMYLKEIVKKVYRCLKQTEFFVYDRYEEIKPILPSEITFVYADDLLKKYPKLSPKERETEECRKYGAIFVIGIGGTLPDGSLHDGRSPDYDDWTTETGDGHKGLNGDLLVWNPVLNEAMELSSMGIRVNPETLRLQLKERNCTDREKFTFHKKLLNGELYQTIGGGIGQSRLCMYFLRKAHIGETQVSTWPQDMVEKCRKASINIL</sequence>
<evidence type="ECO:0000256" key="3">
    <source>
        <dbReference type="ARBA" id="ARBA00022605"/>
    </source>
</evidence>
<keyword evidence="12" id="KW-1185">Reference proteome</keyword>
<dbReference type="AlphaFoldDB" id="A0A840SCH2"/>
<dbReference type="Proteomes" id="UP000593591">
    <property type="component" value="Chromosome"/>
</dbReference>
<evidence type="ECO:0000259" key="9">
    <source>
        <dbReference type="PROSITE" id="PS50862"/>
    </source>
</evidence>
<dbReference type="GO" id="GO:0004071">
    <property type="term" value="F:aspartate-ammonia ligase activity"/>
    <property type="evidence" value="ECO:0007669"/>
    <property type="project" value="UniProtKB-UniRule"/>
</dbReference>
<evidence type="ECO:0000256" key="1">
    <source>
        <dbReference type="ARBA" id="ARBA00022490"/>
    </source>
</evidence>
<dbReference type="PANTHER" id="PTHR30073:SF5">
    <property type="entry name" value="ASPARTATE--AMMONIA LIGASE"/>
    <property type="match status" value="1"/>
</dbReference>
<keyword evidence="5 7" id="KW-0067">ATP-binding</keyword>
<dbReference type="Proteomes" id="UP000578697">
    <property type="component" value="Unassembled WGS sequence"/>
</dbReference>
<evidence type="ECO:0000256" key="7">
    <source>
        <dbReference type="HAMAP-Rule" id="MF_00555"/>
    </source>
</evidence>
<dbReference type="HAMAP" id="MF_00555">
    <property type="entry name" value="AsnA"/>
    <property type="match status" value="1"/>
</dbReference>
<dbReference type="PANTHER" id="PTHR30073">
    <property type="entry name" value="ASPARTATE--AMMONIA LIGASE"/>
    <property type="match status" value="1"/>
</dbReference>
<evidence type="ECO:0000256" key="8">
    <source>
        <dbReference type="NCBIfam" id="TIGR00669"/>
    </source>
</evidence>
<proteinExistence type="inferred from homology"/>
<evidence type="ECO:0000313" key="12">
    <source>
        <dbReference type="Proteomes" id="UP000578697"/>
    </source>
</evidence>
<comment type="catalytic activity">
    <reaction evidence="7">
        <text>L-aspartate + NH4(+) + ATP = L-asparagine + AMP + diphosphate + H(+)</text>
        <dbReference type="Rhea" id="RHEA:11372"/>
        <dbReference type="ChEBI" id="CHEBI:15378"/>
        <dbReference type="ChEBI" id="CHEBI:28938"/>
        <dbReference type="ChEBI" id="CHEBI:29991"/>
        <dbReference type="ChEBI" id="CHEBI:30616"/>
        <dbReference type="ChEBI" id="CHEBI:33019"/>
        <dbReference type="ChEBI" id="CHEBI:58048"/>
        <dbReference type="ChEBI" id="CHEBI:456215"/>
        <dbReference type="EC" id="6.3.1.1"/>
    </reaction>
</comment>
<reference evidence="10 12" key="2">
    <citation type="submission" date="2020-08" db="EMBL/GenBank/DDBJ databases">
        <title>Genomic Encyclopedia of Type Strains, Phase IV (KMG-IV): sequencing the most valuable type-strain genomes for metagenomic binning, comparative biology and taxonomic classification.</title>
        <authorList>
            <person name="Goeker M."/>
        </authorList>
    </citation>
    <scope>NUCLEOTIDE SEQUENCE [LARGE SCALE GENOMIC DNA]</scope>
    <source>
        <strain evidence="10 12">DSM 103679</strain>
    </source>
</reference>
<dbReference type="Pfam" id="PF03590">
    <property type="entry name" value="AsnA"/>
    <property type="match status" value="1"/>
</dbReference>
<dbReference type="Gene3D" id="3.30.930.10">
    <property type="entry name" value="Bira Bifunctional Protein, Domain 2"/>
    <property type="match status" value="1"/>
</dbReference>
<dbReference type="InterPro" id="IPR006195">
    <property type="entry name" value="aa-tRNA-synth_II"/>
</dbReference>
<dbReference type="RefSeq" id="WP_184651312.1">
    <property type="nucleotide sequence ID" value="NZ_JACHFR010000001.1"/>
</dbReference>
<dbReference type="GO" id="GO:0005524">
    <property type="term" value="F:ATP binding"/>
    <property type="evidence" value="ECO:0007669"/>
    <property type="project" value="UniProtKB-UniRule"/>
</dbReference>
<comment type="similarity">
    <text evidence="7">Belongs to the class-II aminoacyl-tRNA synthetase family. AsnA subfamily.</text>
</comment>